<accession>A0A7L4ZIJ4</accession>
<sequence>MGFLSDIWQKIEELFISNKSSTSSKYTSTESDKKFIINNNLGFKIVSASRPRSCEQCNSKKTITKSNNKWNCSIERGGCGYSW</sequence>
<dbReference type="AlphaFoldDB" id="A0A7L4ZIJ4"/>
<evidence type="ECO:0000313" key="2">
    <source>
        <dbReference type="Proteomes" id="UP000464657"/>
    </source>
</evidence>
<dbReference type="KEGG" id="kan:IMCC3317_17880"/>
<proteinExistence type="predicted"/>
<reference evidence="1 2" key="1">
    <citation type="journal article" date="2013" name="Int. J. Syst. Evol. Microbiol.">
        <title>Kordia antarctica sp. nov., isolated from Antarctic seawater.</title>
        <authorList>
            <person name="Baek K."/>
            <person name="Choi A."/>
            <person name="Kang I."/>
            <person name="Lee K."/>
            <person name="Cho J.C."/>
        </authorList>
    </citation>
    <scope>NUCLEOTIDE SEQUENCE [LARGE SCALE GENOMIC DNA]</scope>
    <source>
        <strain evidence="1 2">IMCC3317</strain>
    </source>
</reference>
<gene>
    <name evidence="1" type="ORF">IMCC3317_17880</name>
</gene>
<protein>
    <submittedName>
        <fullName evidence="1">Uncharacterized protein</fullName>
    </submittedName>
</protein>
<organism evidence="1 2">
    <name type="scientific">Kordia antarctica</name>
    <dbReference type="NCBI Taxonomy" id="1218801"/>
    <lineage>
        <taxon>Bacteria</taxon>
        <taxon>Pseudomonadati</taxon>
        <taxon>Bacteroidota</taxon>
        <taxon>Flavobacteriia</taxon>
        <taxon>Flavobacteriales</taxon>
        <taxon>Flavobacteriaceae</taxon>
        <taxon>Kordia</taxon>
    </lineage>
</organism>
<keyword evidence="2" id="KW-1185">Reference proteome</keyword>
<dbReference type="EMBL" id="CP019288">
    <property type="protein sequence ID" value="QHI36425.1"/>
    <property type="molecule type" value="Genomic_DNA"/>
</dbReference>
<dbReference type="Proteomes" id="UP000464657">
    <property type="component" value="Chromosome"/>
</dbReference>
<name>A0A7L4ZIJ4_9FLAO</name>
<evidence type="ECO:0000313" key="1">
    <source>
        <dbReference type="EMBL" id="QHI36425.1"/>
    </source>
</evidence>